<dbReference type="OrthoDB" id="66599at2759"/>
<reference evidence="2 3" key="1">
    <citation type="submission" date="2018-11" db="EMBL/GenBank/DDBJ databases">
        <authorList>
            <consortium name="Pathogen Informatics"/>
        </authorList>
    </citation>
    <scope>NUCLEOTIDE SEQUENCE [LARGE SCALE GENOMIC DNA]</scope>
</reference>
<dbReference type="AlphaFoldDB" id="A0A3P7KZD2"/>
<dbReference type="EMBL" id="UYYB01025886">
    <property type="protein sequence ID" value="VDM72542.1"/>
    <property type="molecule type" value="Genomic_DNA"/>
</dbReference>
<name>A0A3P7KZD2_STRVU</name>
<feature type="region of interest" description="Disordered" evidence="1">
    <location>
        <begin position="124"/>
        <end position="185"/>
    </location>
</feature>
<proteinExistence type="predicted"/>
<protein>
    <submittedName>
        <fullName evidence="2">Uncharacterized protein</fullName>
    </submittedName>
</protein>
<feature type="compositionally biased region" description="Basic and acidic residues" evidence="1">
    <location>
        <begin position="170"/>
        <end position="185"/>
    </location>
</feature>
<evidence type="ECO:0000313" key="2">
    <source>
        <dbReference type="EMBL" id="VDM72542.1"/>
    </source>
</evidence>
<gene>
    <name evidence="2" type="ORF">SVUK_LOCUS7540</name>
</gene>
<sequence>MLVDFRPSHVYHSSGYTSRKSELGEDPISTVRTLRTQLRRMALRCEEEDTPVKAHLCQRACDRLTGVEAELMALGRQRTNAVLNGDTRKADTISIKMEELKEDAVRDTYSDLVMDKNEMKAFGVNSQWTPLKRPEQQKPPTFVPPPSPKKTPKSVAITSETQTEAPTEVVPEKMPESPPLRDVKRNARLSTMVGAANTDQLQQFAQPYDDPYQLPNNAG</sequence>
<feature type="compositionally biased region" description="Polar residues" evidence="1">
    <location>
        <begin position="156"/>
        <end position="165"/>
    </location>
</feature>
<dbReference type="Proteomes" id="UP000270094">
    <property type="component" value="Unassembled WGS sequence"/>
</dbReference>
<accession>A0A3P7KZD2</accession>
<organism evidence="2 3">
    <name type="scientific">Strongylus vulgaris</name>
    <name type="common">Blood worm</name>
    <dbReference type="NCBI Taxonomy" id="40348"/>
    <lineage>
        <taxon>Eukaryota</taxon>
        <taxon>Metazoa</taxon>
        <taxon>Ecdysozoa</taxon>
        <taxon>Nematoda</taxon>
        <taxon>Chromadorea</taxon>
        <taxon>Rhabditida</taxon>
        <taxon>Rhabditina</taxon>
        <taxon>Rhabditomorpha</taxon>
        <taxon>Strongyloidea</taxon>
        <taxon>Strongylidae</taxon>
        <taxon>Strongylus</taxon>
    </lineage>
</organism>
<keyword evidence="3" id="KW-1185">Reference proteome</keyword>
<evidence type="ECO:0000313" key="3">
    <source>
        <dbReference type="Proteomes" id="UP000270094"/>
    </source>
</evidence>
<evidence type="ECO:0000256" key="1">
    <source>
        <dbReference type="SAM" id="MobiDB-lite"/>
    </source>
</evidence>